<evidence type="ECO:0000313" key="2">
    <source>
        <dbReference type="Proteomes" id="UP000281028"/>
    </source>
</evidence>
<dbReference type="Pfam" id="PF07366">
    <property type="entry name" value="SnoaL"/>
    <property type="match status" value="1"/>
</dbReference>
<dbReference type="GO" id="GO:0030638">
    <property type="term" value="P:polyketide metabolic process"/>
    <property type="evidence" value="ECO:0007669"/>
    <property type="project" value="InterPro"/>
</dbReference>
<sequence length="143" mass="16069">MNITENKALIRRFIHEVWNESNTGNLEMFLHPDFTDHSLPAPLSADAAGLRQWVHINNASFESHTLITDAVAEEDKVIIKIKMTLLHTGEWRNIAPTGKTVSVVGYRQFRLSAGRIIEHWAMIDGNALEQALTGQEHGCKIAE</sequence>
<accession>A0A9Q5CVQ7</accession>
<reference evidence="1" key="1">
    <citation type="submission" date="2020-05" db="EMBL/GenBank/DDBJ databases">
        <title>Chitinophaga laudate sp. nov., isolated from a tropical peat swamp.</title>
        <authorList>
            <person name="Goh C.B.S."/>
            <person name="Lee M.S."/>
            <person name="Parimannan S."/>
            <person name="Pasbakhsh P."/>
            <person name="Yule C.M."/>
            <person name="Rajandas H."/>
            <person name="Loke S."/>
            <person name="Croft L."/>
            <person name="Tan J.B.L."/>
        </authorList>
    </citation>
    <scope>NUCLEOTIDE SEQUENCE</scope>
    <source>
        <strain evidence="1">Mgbs1</strain>
    </source>
</reference>
<dbReference type="EMBL" id="RIAR02000001">
    <property type="protein sequence ID" value="NSL85768.1"/>
    <property type="molecule type" value="Genomic_DNA"/>
</dbReference>
<protein>
    <submittedName>
        <fullName evidence="1">SnoaL-like domain-containing protein</fullName>
    </submittedName>
</protein>
<dbReference type="Gene3D" id="3.10.450.50">
    <property type="match status" value="1"/>
</dbReference>
<proteinExistence type="predicted"/>
<comment type="caution">
    <text evidence="1">The sequence shown here is derived from an EMBL/GenBank/DDBJ whole genome shotgun (WGS) entry which is preliminary data.</text>
</comment>
<dbReference type="InterPro" id="IPR032710">
    <property type="entry name" value="NTF2-like_dom_sf"/>
</dbReference>
<dbReference type="Proteomes" id="UP000281028">
    <property type="component" value="Unassembled WGS sequence"/>
</dbReference>
<dbReference type="PANTHER" id="PTHR38436:SF1">
    <property type="entry name" value="ESTER CYCLASE"/>
    <property type="match status" value="1"/>
</dbReference>
<keyword evidence="2" id="KW-1185">Reference proteome</keyword>
<dbReference type="InterPro" id="IPR009959">
    <property type="entry name" value="Cyclase_SnoaL-like"/>
</dbReference>
<dbReference type="AlphaFoldDB" id="A0A9Q5CVQ7"/>
<evidence type="ECO:0000313" key="1">
    <source>
        <dbReference type="EMBL" id="NSL85768.1"/>
    </source>
</evidence>
<organism evidence="1 2">
    <name type="scientific">Chitinophaga solisilvae</name>
    <dbReference type="NCBI Taxonomy" id="1233460"/>
    <lineage>
        <taxon>Bacteria</taxon>
        <taxon>Pseudomonadati</taxon>
        <taxon>Bacteroidota</taxon>
        <taxon>Chitinophagia</taxon>
        <taxon>Chitinophagales</taxon>
        <taxon>Chitinophagaceae</taxon>
        <taxon>Chitinophaga</taxon>
    </lineage>
</organism>
<name>A0A9Q5CVQ7_9BACT</name>
<dbReference type="SUPFAM" id="SSF54427">
    <property type="entry name" value="NTF2-like"/>
    <property type="match status" value="1"/>
</dbReference>
<gene>
    <name evidence="1" type="ORF">ECE50_002925</name>
</gene>
<dbReference type="PANTHER" id="PTHR38436">
    <property type="entry name" value="POLYKETIDE CYCLASE SNOAL-LIKE DOMAIN"/>
    <property type="match status" value="1"/>
</dbReference>
<dbReference type="OrthoDB" id="4774596at2"/>